<dbReference type="AlphaFoldDB" id="A0ABD1X8D4"/>
<dbReference type="EMBL" id="JBFOLJ010000001">
    <property type="protein sequence ID" value="KAL2557168.1"/>
    <property type="molecule type" value="Genomic_DNA"/>
</dbReference>
<evidence type="ECO:0000256" key="2">
    <source>
        <dbReference type="SAM" id="SignalP"/>
    </source>
</evidence>
<feature type="chain" id="PRO_5044742252" evidence="2">
    <location>
        <begin position="25"/>
        <end position="120"/>
    </location>
</feature>
<accession>A0ABD1X8D4</accession>
<evidence type="ECO:0000256" key="1">
    <source>
        <dbReference type="SAM" id="MobiDB-lite"/>
    </source>
</evidence>
<sequence>MKNSHRKLVLLLGFIFLHFHKFYAVHVSSSRGLNDLGGNVQSLSRKLLSSSVTSLSCNGGKSGAMKEPAKAVEINGLRKRPPSSSNPTQNKQWPFLKNKEKRWIKSGSGSGSTNFAGSKP</sequence>
<name>A0ABD1X8D4_9LAMI</name>
<feature type="compositionally biased region" description="Polar residues" evidence="1">
    <location>
        <begin position="111"/>
        <end position="120"/>
    </location>
</feature>
<gene>
    <name evidence="3" type="ORF">Fot_01907</name>
</gene>
<protein>
    <submittedName>
        <fullName evidence="3">Uncharacterized protein</fullName>
    </submittedName>
</protein>
<reference evidence="4" key="1">
    <citation type="submission" date="2024-07" db="EMBL/GenBank/DDBJ databases">
        <title>Two chromosome-level genome assemblies of Korean endemic species Abeliophyllum distichum and Forsythia ovata (Oleaceae).</title>
        <authorList>
            <person name="Jang H."/>
        </authorList>
    </citation>
    <scope>NUCLEOTIDE SEQUENCE [LARGE SCALE GENOMIC DNA]</scope>
</reference>
<evidence type="ECO:0000313" key="4">
    <source>
        <dbReference type="Proteomes" id="UP001604277"/>
    </source>
</evidence>
<keyword evidence="2" id="KW-0732">Signal</keyword>
<feature type="signal peptide" evidence="2">
    <location>
        <begin position="1"/>
        <end position="24"/>
    </location>
</feature>
<proteinExistence type="predicted"/>
<organism evidence="3 4">
    <name type="scientific">Forsythia ovata</name>
    <dbReference type="NCBI Taxonomy" id="205694"/>
    <lineage>
        <taxon>Eukaryota</taxon>
        <taxon>Viridiplantae</taxon>
        <taxon>Streptophyta</taxon>
        <taxon>Embryophyta</taxon>
        <taxon>Tracheophyta</taxon>
        <taxon>Spermatophyta</taxon>
        <taxon>Magnoliopsida</taxon>
        <taxon>eudicotyledons</taxon>
        <taxon>Gunneridae</taxon>
        <taxon>Pentapetalae</taxon>
        <taxon>asterids</taxon>
        <taxon>lamiids</taxon>
        <taxon>Lamiales</taxon>
        <taxon>Oleaceae</taxon>
        <taxon>Forsythieae</taxon>
        <taxon>Forsythia</taxon>
    </lineage>
</organism>
<feature type="compositionally biased region" description="Polar residues" evidence="1">
    <location>
        <begin position="82"/>
        <end position="92"/>
    </location>
</feature>
<feature type="region of interest" description="Disordered" evidence="1">
    <location>
        <begin position="76"/>
        <end position="120"/>
    </location>
</feature>
<evidence type="ECO:0000313" key="3">
    <source>
        <dbReference type="EMBL" id="KAL2557168.1"/>
    </source>
</evidence>
<keyword evidence="4" id="KW-1185">Reference proteome</keyword>
<comment type="caution">
    <text evidence="3">The sequence shown here is derived from an EMBL/GenBank/DDBJ whole genome shotgun (WGS) entry which is preliminary data.</text>
</comment>
<dbReference type="Proteomes" id="UP001604277">
    <property type="component" value="Unassembled WGS sequence"/>
</dbReference>